<reference evidence="4 5" key="1">
    <citation type="submission" date="2013-02" db="EMBL/GenBank/DDBJ databases">
        <title>The Genome Annotation of Plasmodium falciparum CAMP/Malaysia.</title>
        <authorList>
            <consortium name="The Broad Institute Genome Sequencing Platform"/>
            <consortium name="The Broad Institute Genome Sequencing Center for Infectious Disease"/>
            <person name="Neafsey D."/>
            <person name="Hoffman S."/>
            <person name="Volkman S."/>
            <person name="Rosenthal P."/>
            <person name="Walker B."/>
            <person name="Young S.K."/>
            <person name="Zeng Q."/>
            <person name="Gargeya S."/>
            <person name="Fitzgerald M."/>
            <person name="Haas B."/>
            <person name="Abouelleil A."/>
            <person name="Allen A.W."/>
            <person name="Alvarado L."/>
            <person name="Arachchi H.M."/>
            <person name="Berlin A.M."/>
            <person name="Chapman S.B."/>
            <person name="Gainer-Dewar J."/>
            <person name="Goldberg J."/>
            <person name="Griggs A."/>
            <person name="Gujja S."/>
            <person name="Hansen M."/>
            <person name="Howarth C."/>
            <person name="Imamovic A."/>
            <person name="Ireland A."/>
            <person name="Larimer J."/>
            <person name="McCowan C."/>
            <person name="Murphy C."/>
            <person name="Pearson M."/>
            <person name="Poon T.W."/>
            <person name="Priest M."/>
            <person name="Roberts A."/>
            <person name="Saif S."/>
            <person name="Shea T."/>
            <person name="Sisk P."/>
            <person name="Sykes S."/>
            <person name="Wortman J."/>
            <person name="Nusbaum C."/>
            <person name="Birren B."/>
        </authorList>
    </citation>
    <scope>NUCLEOTIDE SEQUENCE [LARGE SCALE GENOMIC DNA]</scope>
    <source>
        <strain evidence="4 5">CAMP/Malaysia</strain>
    </source>
</reference>
<dbReference type="InterPro" id="IPR019111">
    <property type="entry name" value="PRESA_N"/>
</dbReference>
<dbReference type="PANTHER" id="PTHR36193">
    <property type="entry name" value="PHISTB DOMAIN-CONTAINING RESA-LIKE PROTEIN 1"/>
    <property type="match status" value="1"/>
</dbReference>
<gene>
    <name evidence="4" type="ORF">PFMC_02241</name>
</gene>
<feature type="region of interest" description="Disordered" evidence="1">
    <location>
        <begin position="73"/>
        <end position="105"/>
    </location>
</feature>
<evidence type="ECO:0000256" key="1">
    <source>
        <dbReference type="SAM" id="MobiDB-lite"/>
    </source>
</evidence>
<evidence type="ECO:0000259" key="3">
    <source>
        <dbReference type="Pfam" id="PF09687"/>
    </source>
</evidence>
<dbReference type="EMBL" id="KI927509">
    <property type="protein sequence ID" value="ETW62140.1"/>
    <property type="molecule type" value="Genomic_DNA"/>
</dbReference>
<dbReference type="OrthoDB" id="378646at2759"/>
<keyword evidence="2" id="KW-0472">Membrane</keyword>
<reference evidence="4 5" key="2">
    <citation type="submission" date="2013-02" db="EMBL/GenBank/DDBJ databases">
        <title>The Genome Sequence of Plasmodium falciparum CAMP/Malaysia.</title>
        <authorList>
            <consortium name="The Broad Institute Genome Sequencing Platform"/>
            <consortium name="The Broad Institute Genome Sequencing Center for Infectious Disease"/>
            <person name="Neafsey D."/>
            <person name="Cheeseman I."/>
            <person name="Volkman S."/>
            <person name="Adams J."/>
            <person name="Walker B."/>
            <person name="Young S.K."/>
            <person name="Zeng Q."/>
            <person name="Gargeya S."/>
            <person name="Fitzgerald M."/>
            <person name="Haas B."/>
            <person name="Abouelleil A."/>
            <person name="Alvarado L."/>
            <person name="Arachchi H.M."/>
            <person name="Berlin A.M."/>
            <person name="Chapman S.B."/>
            <person name="Dewar J."/>
            <person name="Goldberg J."/>
            <person name="Griggs A."/>
            <person name="Gujja S."/>
            <person name="Hansen M."/>
            <person name="Howarth C."/>
            <person name="Imamovic A."/>
            <person name="Larimer J."/>
            <person name="McCowan C."/>
            <person name="Murphy C."/>
            <person name="Neiman D."/>
            <person name="Pearson M."/>
            <person name="Priest M."/>
            <person name="Roberts A."/>
            <person name="Saif S."/>
            <person name="Shea T."/>
            <person name="Sisk P."/>
            <person name="Sykes S."/>
            <person name="Wortman J."/>
            <person name="Nusbaum C."/>
            <person name="Birren B."/>
        </authorList>
    </citation>
    <scope>NUCLEOTIDE SEQUENCE [LARGE SCALE GENOMIC DNA]</scope>
    <source>
        <strain evidence="4 5">CAMP/Malaysia</strain>
    </source>
</reference>
<dbReference type="Proteomes" id="UP000030694">
    <property type="component" value="Unassembled WGS sequence"/>
</dbReference>
<proteinExistence type="predicted"/>
<name>A0A024XAN0_PLAFC</name>
<dbReference type="Gene3D" id="6.10.280.180">
    <property type="entry name" value="Plasmodium RESA, N-terminal helical domain"/>
    <property type="match status" value="1"/>
</dbReference>
<organism evidence="4 5">
    <name type="scientific">Plasmodium falciparum (isolate Camp / Malaysia)</name>
    <dbReference type="NCBI Taxonomy" id="5835"/>
    <lineage>
        <taxon>Eukaryota</taxon>
        <taxon>Sar</taxon>
        <taxon>Alveolata</taxon>
        <taxon>Apicomplexa</taxon>
        <taxon>Aconoidasida</taxon>
        <taxon>Haemosporida</taxon>
        <taxon>Plasmodiidae</taxon>
        <taxon>Plasmodium</taxon>
        <taxon>Plasmodium (Laverania)</taxon>
    </lineage>
</organism>
<dbReference type="PANTHER" id="PTHR36193:SF23">
    <property type="entry name" value="PHISTB DOMAIN-CONTAINING RESA-LIKE PROTEIN 1"/>
    <property type="match status" value="1"/>
</dbReference>
<keyword evidence="2" id="KW-1133">Transmembrane helix</keyword>
<dbReference type="NCBIfam" id="TIGR01639">
    <property type="entry name" value="P_fal_TIGR01639"/>
    <property type="match status" value="1"/>
</dbReference>
<evidence type="ECO:0000313" key="4">
    <source>
        <dbReference type="EMBL" id="ETW62140.1"/>
    </source>
</evidence>
<evidence type="ECO:0000256" key="2">
    <source>
        <dbReference type="SAM" id="Phobius"/>
    </source>
</evidence>
<dbReference type="InterPro" id="IPR044885">
    <property type="entry name" value="PRESA_N_sf"/>
</dbReference>
<sequence>MKCHCVEYYSEENHIQNTTNVRLIRRKFLNLLSITGILLVVVLNNIIICDKSETNDAGVFNIYRRNLSETESVEHSGLSNTSEDVELENGLEENNNNNNISCDLEGSNSEDEVKYNDVTTKRKCDNINYNDLSKQLTLEELHSVLDDLEKSTTKEDLYNIWNQVLGIAKDGFDGMLTELSYYVEEYLHEYEYERYHYFGGRKPVSMKNVRETWYKSMHDIGEALSSTDVKNTLDFYSFVKSGASIDEMKNFIYEFIKYYDTLKNDLFNTHKKIFTEWMKELQGLEKKKTSKNI</sequence>
<dbReference type="Pfam" id="PF09687">
    <property type="entry name" value="PRESAN"/>
    <property type="match status" value="1"/>
</dbReference>
<dbReference type="InterPro" id="IPR006526">
    <property type="entry name" value="Export_prot_PHISTa/b/c"/>
</dbReference>
<dbReference type="OMA" id="FHCVEYY"/>
<dbReference type="AlphaFoldDB" id="A0A024XAN0"/>
<evidence type="ECO:0000313" key="5">
    <source>
        <dbReference type="Proteomes" id="UP000030694"/>
    </source>
</evidence>
<accession>A0A024XAN0</accession>
<feature type="domain" description="Plasmodium RESA N-terminal" evidence="3">
    <location>
        <begin position="135"/>
        <end position="268"/>
    </location>
</feature>
<feature type="transmembrane region" description="Helical" evidence="2">
    <location>
        <begin position="28"/>
        <end position="48"/>
    </location>
</feature>
<protein>
    <recommendedName>
        <fullName evidence="3">Plasmodium RESA N-terminal domain-containing protein</fullName>
    </recommendedName>
</protein>
<keyword evidence="2" id="KW-0812">Transmembrane</keyword>